<dbReference type="KEGG" id="dol:Dole_2673"/>
<evidence type="ECO:0000256" key="1">
    <source>
        <dbReference type="ARBA" id="ARBA00022741"/>
    </source>
</evidence>
<dbReference type="SUPFAM" id="SSF47781">
    <property type="entry name" value="RuvA domain 2-like"/>
    <property type="match status" value="1"/>
</dbReference>
<dbReference type="CDD" id="cd18809">
    <property type="entry name" value="SF1_C_RecD"/>
    <property type="match status" value="1"/>
</dbReference>
<dbReference type="GO" id="GO:0008854">
    <property type="term" value="F:exodeoxyribonuclease V activity"/>
    <property type="evidence" value="ECO:0007669"/>
    <property type="project" value="UniProtKB-EC"/>
</dbReference>
<dbReference type="GO" id="GO:0003677">
    <property type="term" value="F:DNA binding"/>
    <property type="evidence" value="ECO:0007669"/>
    <property type="project" value="InterPro"/>
</dbReference>
<dbReference type="EMBL" id="CP000859">
    <property type="protein sequence ID" value="ABW68476.1"/>
    <property type="molecule type" value="Genomic_DNA"/>
</dbReference>
<dbReference type="InterPro" id="IPR014001">
    <property type="entry name" value="Helicase_ATP-bd"/>
</dbReference>
<accession>A8ZX97</accession>
<evidence type="ECO:0000313" key="5">
    <source>
        <dbReference type="Proteomes" id="UP000008561"/>
    </source>
</evidence>
<dbReference type="eggNOG" id="COG0272">
    <property type="taxonomic scope" value="Bacteria"/>
</dbReference>
<dbReference type="PANTHER" id="PTHR43788">
    <property type="entry name" value="DNA2/NAM7 HELICASE FAMILY MEMBER"/>
    <property type="match status" value="1"/>
</dbReference>
<keyword evidence="5" id="KW-1185">Reference proteome</keyword>
<dbReference type="RefSeq" id="WP_012176087.1">
    <property type="nucleotide sequence ID" value="NC_009943.1"/>
</dbReference>
<feature type="domain" description="Helicase ATP-binding" evidence="3">
    <location>
        <begin position="333"/>
        <end position="459"/>
    </location>
</feature>
<dbReference type="InterPro" id="IPR010994">
    <property type="entry name" value="RuvA_2-like"/>
</dbReference>
<sequence length="736" mass="79977">MITLQGVLETIRYRHPSTFYTIAGLRVARPGTLVTVVGILPGVTPGQTVTLTGEWTTHARYGQQFSVKTCDVTLPATVEGIQNYLQSGLVQGVGTAMARKITRHFGKETFSVIENQPERLAEVPGIGAATALMIRNAWREHHAVRELMVFLQEKGVDASLSARIFRAYGEAAVDILRADPFRLAEDLPGPGFVIADTIALSSGARADDPRRIRACVRHTLDQNRTAGNVFAFVSHLVDHCGTQFHIDPADVETALFELARAEELVITEMPGPDPDVAIVYPADLYAAETGIAARLAAFASVPVTTDRADSDQIMDQVVRQLAIQPSVEQLAVIQNILSHRVVVVTGGPGTGKTTLIRAIAAVFEGAGKKVMLAAPTGRAAKRLCEVSGKEAVTLHRLLGIGFEETPFLKNQDNQLRADVIVVDEASMVDIPLFFALLSATPVTAGLVLVGDVYQLPSVGPGNVLRDLIASGSLPVFELTQVFRQAEQSAIVRNAHRIRRSEPPDLASAAAISPDTGFWFVEKETQEEIAATIKDLCVSRLPRTFGLDPANDIQVLTPMHKGPLGTIALNHALQQALNPDGPGNKETLAGFRPGDKVMHLRNNYTKEVFNGDIGTVAAVDTRRRMIDVNYDGRIVEYDVVEADELTLAYAITVHKSQGSEYPAVVLPMTTRHYTMLERNLFYTAMTRARQLVVLVGTSKAVAVAMRKNTPKTRLSLLAARLNPAIIDEERFAQDDMT</sequence>
<dbReference type="InterPro" id="IPR041451">
    <property type="entry name" value="RecD2_SH13"/>
</dbReference>
<dbReference type="EC" id="3.1.11.5" evidence="4"/>
<dbReference type="PANTHER" id="PTHR43788:SF6">
    <property type="entry name" value="DNA HELICASE B"/>
    <property type="match status" value="1"/>
</dbReference>
<dbReference type="Pfam" id="PF14490">
    <property type="entry name" value="HHH_RecD2"/>
    <property type="match status" value="1"/>
</dbReference>
<dbReference type="CDD" id="cd17933">
    <property type="entry name" value="DEXSc_RecD-like"/>
    <property type="match status" value="1"/>
</dbReference>
<dbReference type="AlphaFoldDB" id="A8ZX97"/>
<dbReference type="SMART" id="SM00382">
    <property type="entry name" value="AAA"/>
    <property type="match status" value="1"/>
</dbReference>
<keyword evidence="2" id="KW-0067">ATP-binding</keyword>
<keyword evidence="1" id="KW-0547">Nucleotide-binding</keyword>
<dbReference type="PROSITE" id="PS51192">
    <property type="entry name" value="HELICASE_ATP_BIND_1"/>
    <property type="match status" value="1"/>
</dbReference>
<keyword evidence="4" id="KW-0378">Hydrolase</keyword>
<dbReference type="STRING" id="96561.Dole_2673"/>
<dbReference type="GO" id="GO:0043139">
    <property type="term" value="F:5'-3' DNA helicase activity"/>
    <property type="evidence" value="ECO:0007669"/>
    <property type="project" value="InterPro"/>
</dbReference>
<dbReference type="Gene3D" id="3.40.50.300">
    <property type="entry name" value="P-loop containing nucleotide triphosphate hydrolases"/>
    <property type="match status" value="2"/>
</dbReference>
<dbReference type="SUPFAM" id="SSF52540">
    <property type="entry name" value="P-loop containing nucleoside triphosphate hydrolases"/>
    <property type="match status" value="2"/>
</dbReference>
<evidence type="ECO:0000256" key="2">
    <source>
        <dbReference type="ARBA" id="ARBA00022840"/>
    </source>
</evidence>
<dbReference type="GO" id="GO:0017116">
    <property type="term" value="F:single-stranded DNA helicase activity"/>
    <property type="evidence" value="ECO:0007669"/>
    <property type="project" value="TreeGrafter"/>
</dbReference>
<name>A8ZX97_DESOH</name>
<dbReference type="HOGENOM" id="CLU_007524_0_3_7"/>
<dbReference type="GO" id="GO:0006310">
    <property type="term" value="P:DNA recombination"/>
    <property type="evidence" value="ECO:0007669"/>
    <property type="project" value="InterPro"/>
</dbReference>
<keyword evidence="4" id="KW-0347">Helicase</keyword>
<dbReference type="Proteomes" id="UP000008561">
    <property type="component" value="Chromosome"/>
</dbReference>
<organism evidence="4 5">
    <name type="scientific">Desulfosudis oleivorans (strain DSM 6200 / JCM 39069 / Hxd3)</name>
    <name type="common">Desulfococcus oleovorans</name>
    <dbReference type="NCBI Taxonomy" id="96561"/>
    <lineage>
        <taxon>Bacteria</taxon>
        <taxon>Pseudomonadati</taxon>
        <taxon>Thermodesulfobacteriota</taxon>
        <taxon>Desulfobacteria</taxon>
        <taxon>Desulfobacterales</taxon>
        <taxon>Desulfosudaceae</taxon>
        <taxon>Desulfosudis</taxon>
    </lineage>
</organism>
<dbReference type="InterPro" id="IPR003593">
    <property type="entry name" value="AAA+_ATPase"/>
</dbReference>
<evidence type="ECO:0000313" key="4">
    <source>
        <dbReference type="EMBL" id="ABW68476.1"/>
    </source>
</evidence>
<dbReference type="Pfam" id="PF18335">
    <property type="entry name" value="SH3_13"/>
    <property type="match status" value="1"/>
</dbReference>
<gene>
    <name evidence="4" type="ordered locus">Dole_2673</name>
</gene>
<dbReference type="GO" id="GO:0005524">
    <property type="term" value="F:ATP binding"/>
    <property type="evidence" value="ECO:0007669"/>
    <property type="project" value="UniProtKB-KW"/>
</dbReference>
<dbReference type="NCBIfam" id="TIGR01448">
    <property type="entry name" value="recD_rel"/>
    <property type="match status" value="1"/>
</dbReference>
<dbReference type="Gene3D" id="1.10.150.20">
    <property type="entry name" value="5' to 3' exonuclease, C-terminal subdomain"/>
    <property type="match status" value="1"/>
</dbReference>
<dbReference type="InterPro" id="IPR027785">
    <property type="entry name" value="UvrD-like_helicase_C"/>
</dbReference>
<dbReference type="GO" id="GO:0009338">
    <property type="term" value="C:exodeoxyribonuclease V complex"/>
    <property type="evidence" value="ECO:0007669"/>
    <property type="project" value="TreeGrafter"/>
</dbReference>
<dbReference type="Gene3D" id="1.10.10.2220">
    <property type="match status" value="1"/>
</dbReference>
<dbReference type="Pfam" id="PF23139">
    <property type="entry name" value="OB_YrrC"/>
    <property type="match status" value="1"/>
</dbReference>
<dbReference type="eggNOG" id="COG0507">
    <property type="taxonomic scope" value="Bacteria"/>
</dbReference>
<dbReference type="InterPro" id="IPR050534">
    <property type="entry name" value="Coronavir_polyprotein_1ab"/>
</dbReference>
<dbReference type="InterPro" id="IPR027417">
    <property type="entry name" value="P-loop_NTPase"/>
</dbReference>
<dbReference type="Pfam" id="PF13538">
    <property type="entry name" value="UvrD_C_2"/>
    <property type="match status" value="1"/>
</dbReference>
<dbReference type="Pfam" id="PF13604">
    <property type="entry name" value="AAA_30"/>
    <property type="match status" value="1"/>
</dbReference>
<evidence type="ECO:0000259" key="3">
    <source>
        <dbReference type="PROSITE" id="PS51192"/>
    </source>
</evidence>
<dbReference type="InterPro" id="IPR055446">
    <property type="entry name" value="RecD2_N_OB"/>
</dbReference>
<dbReference type="Gene3D" id="2.30.30.940">
    <property type="match status" value="1"/>
</dbReference>
<dbReference type="HAMAP" id="MF_01488">
    <property type="entry name" value="RecD2"/>
    <property type="match status" value="1"/>
</dbReference>
<proteinExistence type="inferred from homology"/>
<dbReference type="InterPro" id="IPR029493">
    <property type="entry name" value="RecD2-like_HHH"/>
</dbReference>
<protein>
    <submittedName>
        <fullName evidence="4">Helicase, RecD/TraA family</fullName>
        <ecNumber evidence="4">3.1.11.5</ecNumber>
    </submittedName>
</protein>
<dbReference type="OrthoDB" id="9763659at2"/>
<reference evidence="4 5" key="1">
    <citation type="submission" date="2007-10" db="EMBL/GenBank/DDBJ databases">
        <title>Complete sequence of Desulfococcus oleovorans Hxd3.</title>
        <authorList>
            <consortium name="US DOE Joint Genome Institute"/>
            <person name="Copeland A."/>
            <person name="Lucas S."/>
            <person name="Lapidus A."/>
            <person name="Barry K."/>
            <person name="Glavina del Rio T."/>
            <person name="Dalin E."/>
            <person name="Tice H."/>
            <person name="Pitluck S."/>
            <person name="Kiss H."/>
            <person name="Brettin T."/>
            <person name="Bruce D."/>
            <person name="Detter J.C."/>
            <person name="Han C."/>
            <person name="Schmutz J."/>
            <person name="Larimer F."/>
            <person name="Land M."/>
            <person name="Hauser L."/>
            <person name="Kyrpides N."/>
            <person name="Kim E."/>
            <person name="Wawrik B."/>
            <person name="Richardson P."/>
        </authorList>
    </citation>
    <scope>NUCLEOTIDE SEQUENCE [LARGE SCALE GENOMIC DNA]</scope>
    <source>
        <strain evidence="5">DSM 6200 / JCM 39069 / Hxd3</strain>
    </source>
</reference>
<dbReference type="InterPro" id="IPR006345">
    <property type="entry name" value="RecD2"/>
</dbReference>